<accession>A0A2I1FJP6</accession>
<dbReference type="AlphaFoldDB" id="A0A2I1FJP6"/>
<evidence type="ECO:0000256" key="1">
    <source>
        <dbReference type="SAM" id="SignalP"/>
    </source>
</evidence>
<reference evidence="2 5" key="1">
    <citation type="submission" date="2016-04" db="EMBL/GenBank/DDBJ databases">
        <title>Genome analyses suggest a sexual origin of heterokaryosis in a supposedly ancient asexual fungus.</title>
        <authorList>
            <person name="Ropars J."/>
            <person name="Sedzielewska K."/>
            <person name="Noel J."/>
            <person name="Charron P."/>
            <person name="Farinelli L."/>
            <person name="Marton T."/>
            <person name="Kruger M."/>
            <person name="Pelin A."/>
            <person name="Brachmann A."/>
            <person name="Corradi N."/>
        </authorList>
    </citation>
    <scope>NUCLEOTIDE SEQUENCE [LARGE SCALE GENOMIC DNA]</scope>
    <source>
        <strain evidence="2 5">A5</strain>
    </source>
</reference>
<evidence type="ECO:0000313" key="2">
    <source>
        <dbReference type="EMBL" id="PKB97698.1"/>
    </source>
</evidence>
<reference evidence="3 4" key="3">
    <citation type="submission" date="2017-10" db="EMBL/GenBank/DDBJ databases">
        <title>Extensive intraspecific genome diversity in a model arbuscular mycorrhizal fungus.</title>
        <authorList>
            <person name="Chen E.C.H."/>
            <person name="Morin E."/>
            <person name="Baudet D."/>
            <person name="Noel J."/>
            <person name="Ndikumana S."/>
            <person name="Charron P."/>
            <person name="St-Onge C."/>
            <person name="Giorgi J."/>
            <person name="Grigoriev I.V."/>
            <person name="Roux C."/>
            <person name="Martin F.M."/>
            <person name="Corradi N."/>
        </authorList>
    </citation>
    <scope>NUCLEOTIDE SEQUENCE [LARGE SCALE GENOMIC DNA]</scope>
    <source>
        <strain evidence="3 4">A1</strain>
    </source>
</reference>
<reference evidence="2 5" key="2">
    <citation type="submission" date="2017-09" db="EMBL/GenBank/DDBJ databases">
        <title>Extensive intraspecific genome diversity in a model arbuscular mycorrhizal fungus.</title>
        <authorList>
            <person name="Chen E.C."/>
            <person name="Morin E."/>
            <person name="Beaudet D."/>
            <person name="Noel J."/>
            <person name="Ndikumana S."/>
            <person name="Charron P."/>
            <person name="St-Onge C."/>
            <person name="Giorgi J."/>
            <person name="Grigoriev I.V."/>
            <person name="Roux C."/>
            <person name="Martin F.M."/>
            <person name="Corradi N."/>
        </authorList>
    </citation>
    <scope>NUCLEOTIDE SEQUENCE [LARGE SCALE GENOMIC DNA]</scope>
    <source>
        <strain evidence="2 5">A5</strain>
    </source>
</reference>
<dbReference type="Proteomes" id="UP000232688">
    <property type="component" value="Unassembled WGS sequence"/>
</dbReference>
<dbReference type="Proteomes" id="UP000232722">
    <property type="component" value="Unassembled WGS sequence"/>
</dbReference>
<proteinExistence type="predicted"/>
<evidence type="ECO:0000313" key="3">
    <source>
        <dbReference type="EMBL" id="PKC55709.1"/>
    </source>
</evidence>
<name>A0A2I1FJP6_9GLOM</name>
<dbReference type="VEuPathDB" id="FungiDB:FUN_003141"/>
<organism evidence="2 5">
    <name type="scientific">Rhizophagus irregularis</name>
    <dbReference type="NCBI Taxonomy" id="588596"/>
    <lineage>
        <taxon>Eukaryota</taxon>
        <taxon>Fungi</taxon>
        <taxon>Fungi incertae sedis</taxon>
        <taxon>Mucoromycota</taxon>
        <taxon>Glomeromycotina</taxon>
        <taxon>Glomeromycetes</taxon>
        <taxon>Glomerales</taxon>
        <taxon>Glomeraceae</taxon>
        <taxon>Rhizophagus</taxon>
    </lineage>
</organism>
<keyword evidence="1" id="KW-0732">Signal</keyword>
<dbReference type="VEuPathDB" id="FungiDB:RhiirA1_475160"/>
<dbReference type="EMBL" id="LLXJ01003029">
    <property type="protein sequence ID" value="PKB97698.1"/>
    <property type="molecule type" value="Genomic_DNA"/>
</dbReference>
<comment type="caution">
    <text evidence="2">The sequence shown here is derived from an EMBL/GenBank/DDBJ whole genome shotgun (WGS) entry which is preliminary data.</text>
</comment>
<feature type="chain" id="PRO_5014119650" evidence="1">
    <location>
        <begin position="28"/>
        <end position="140"/>
    </location>
</feature>
<dbReference type="EMBL" id="LLXH01002454">
    <property type="protein sequence ID" value="PKC55709.1"/>
    <property type="molecule type" value="Genomic_DNA"/>
</dbReference>
<evidence type="ECO:0000313" key="5">
    <source>
        <dbReference type="Proteomes" id="UP000232722"/>
    </source>
</evidence>
<reference evidence="3 4" key="4">
    <citation type="submission" date="2017-10" db="EMBL/GenBank/DDBJ databases">
        <title>Genome analyses suggest a sexual origin of heterokaryosis in a supposedly ancient asexual fungus.</title>
        <authorList>
            <person name="Corradi N."/>
            <person name="Sedzielewska K."/>
            <person name="Noel J."/>
            <person name="Charron P."/>
            <person name="Farinelli L."/>
            <person name="Marton T."/>
            <person name="Kruger M."/>
            <person name="Pelin A."/>
            <person name="Brachmann A."/>
            <person name="Corradi N."/>
        </authorList>
    </citation>
    <scope>NUCLEOTIDE SEQUENCE [LARGE SCALE GENOMIC DNA]</scope>
    <source>
        <strain evidence="3 4">A1</strain>
    </source>
</reference>
<gene>
    <name evidence="3" type="ORF">RhiirA1_475160</name>
    <name evidence="2" type="ORF">RhiirA5_432637</name>
</gene>
<sequence length="140" mass="15962">MKFSFSFTIIVAIIFIQVLTPFTEVYADHTVWIHNKVTAGTWTNTATVLENKKGNFDWHVPDNVQSYWLAFRVGASTEEDKWRGPFNNDGINVGTFMTSVQMESALTHKRKADEIDNGWDVNYGSQAEQNHQTWTPTVCA</sequence>
<feature type="signal peptide" evidence="1">
    <location>
        <begin position="1"/>
        <end position="27"/>
    </location>
</feature>
<evidence type="ECO:0000313" key="4">
    <source>
        <dbReference type="Proteomes" id="UP000232688"/>
    </source>
</evidence>
<protein>
    <submittedName>
        <fullName evidence="2">Uncharacterized protein</fullName>
    </submittedName>
</protein>